<proteinExistence type="predicted"/>
<comment type="caution">
    <text evidence="1">The sequence shown here is derived from an EMBL/GenBank/DDBJ whole genome shotgun (WGS) entry which is preliminary data.</text>
</comment>
<sequence>MTIGLAFLVGCSGKADTYAVPSEICGVPVEKEAVSSVLPAGHDLKDNHDPLGQDESHCDVYVDKYHALDVIIKSSENAPPEKELENATAHFTSRKKVNDFPFSSRTVLGAQGALVVAECGSPSRYLTFHIKVDSERINGGAGDVDGVSDFVQKFVPRVKTEMGCVR</sequence>
<gene>
    <name evidence="1" type="ORF">RM717_30925</name>
</gene>
<evidence type="ECO:0000313" key="1">
    <source>
        <dbReference type="EMBL" id="MDT0494914.1"/>
    </source>
</evidence>
<protein>
    <recommendedName>
        <fullName evidence="3">Lipoprotein</fullName>
    </recommendedName>
</protein>
<organism evidence="1 2">
    <name type="scientific">Streptomyces stephensoniae</name>
    <dbReference type="NCBI Taxonomy" id="3375367"/>
    <lineage>
        <taxon>Bacteria</taxon>
        <taxon>Bacillati</taxon>
        <taxon>Actinomycetota</taxon>
        <taxon>Actinomycetes</taxon>
        <taxon>Kitasatosporales</taxon>
        <taxon>Streptomycetaceae</taxon>
        <taxon>Streptomyces</taxon>
    </lineage>
</organism>
<evidence type="ECO:0008006" key="3">
    <source>
        <dbReference type="Google" id="ProtNLM"/>
    </source>
</evidence>
<evidence type="ECO:0000313" key="2">
    <source>
        <dbReference type="Proteomes" id="UP001180556"/>
    </source>
</evidence>
<dbReference type="EMBL" id="JAVRFG010000063">
    <property type="protein sequence ID" value="MDT0494914.1"/>
    <property type="molecule type" value="Genomic_DNA"/>
</dbReference>
<accession>A0ABU2WAK6</accession>
<keyword evidence="2" id="KW-1185">Reference proteome</keyword>
<dbReference type="Proteomes" id="UP001180556">
    <property type="component" value="Unassembled WGS sequence"/>
</dbReference>
<name>A0ABU2WAK6_9ACTN</name>
<dbReference type="RefSeq" id="WP_311605748.1">
    <property type="nucleotide sequence ID" value="NZ_JAVRFG010000063.1"/>
</dbReference>
<reference evidence="2" key="1">
    <citation type="submission" date="2023-07" db="EMBL/GenBank/DDBJ databases">
        <title>30 novel species of actinomycetes from the DSMZ collection.</title>
        <authorList>
            <person name="Nouioui I."/>
        </authorList>
    </citation>
    <scope>NUCLEOTIDE SEQUENCE [LARGE SCALE GENOMIC DNA]</scope>
    <source>
        <strain evidence="2">DSM 40932</strain>
    </source>
</reference>